<dbReference type="Gene3D" id="2.130.10.10">
    <property type="entry name" value="YVTN repeat-like/Quinoprotein amine dehydrogenase"/>
    <property type="match status" value="1"/>
</dbReference>
<dbReference type="EMBL" id="JAHRHJ020000009">
    <property type="protein sequence ID" value="KAH9302172.1"/>
    <property type="molecule type" value="Genomic_DNA"/>
</dbReference>
<gene>
    <name evidence="1" type="ORF">KI387_013755</name>
</gene>
<name>A0AA38FHI6_TAXCH</name>
<accession>A0AA38FHI6</accession>
<dbReference type="InterPro" id="IPR036322">
    <property type="entry name" value="WD40_repeat_dom_sf"/>
</dbReference>
<evidence type="ECO:0000313" key="1">
    <source>
        <dbReference type="EMBL" id="KAH9302172.1"/>
    </source>
</evidence>
<proteinExistence type="predicted"/>
<feature type="non-terminal residue" evidence="1">
    <location>
        <position position="355"/>
    </location>
</feature>
<organism evidence="1 2">
    <name type="scientific">Taxus chinensis</name>
    <name type="common">Chinese yew</name>
    <name type="synonym">Taxus wallichiana var. chinensis</name>
    <dbReference type="NCBI Taxonomy" id="29808"/>
    <lineage>
        <taxon>Eukaryota</taxon>
        <taxon>Viridiplantae</taxon>
        <taxon>Streptophyta</taxon>
        <taxon>Embryophyta</taxon>
        <taxon>Tracheophyta</taxon>
        <taxon>Spermatophyta</taxon>
        <taxon>Pinopsida</taxon>
        <taxon>Pinidae</taxon>
        <taxon>Conifers II</taxon>
        <taxon>Cupressales</taxon>
        <taxon>Taxaceae</taxon>
        <taxon>Taxus</taxon>
    </lineage>
</organism>
<keyword evidence="2" id="KW-1185">Reference proteome</keyword>
<dbReference type="AlphaFoldDB" id="A0AA38FHI6"/>
<reference evidence="1 2" key="1">
    <citation type="journal article" date="2021" name="Nat. Plants">
        <title>The Taxus genome provides insights into paclitaxel biosynthesis.</title>
        <authorList>
            <person name="Xiong X."/>
            <person name="Gou J."/>
            <person name="Liao Q."/>
            <person name="Li Y."/>
            <person name="Zhou Q."/>
            <person name="Bi G."/>
            <person name="Li C."/>
            <person name="Du R."/>
            <person name="Wang X."/>
            <person name="Sun T."/>
            <person name="Guo L."/>
            <person name="Liang H."/>
            <person name="Lu P."/>
            <person name="Wu Y."/>
            <person name="Zhang Z."/>
            <person name="Ro D.K."/>
            <person name="Shang Y."/>
            <person name="Huang S."/>
            <person name="Yan J."/>
        </authorList>
    </citation>
    <scope>NUCLEOTIDE SEQUENCE [LARGE SCALE GENOMIC DNA]</scope>
    <source>
        <strain evidence="1">Ta-2019</strain>
    </source>
</reference>
<dbReference type="SUPFAM" id="SSF50978">
    <property type="entry name" value="WD40 repeat-like"/>
    <property type="match status" value="1"/>
</dbReference>
<protein>
    <submittedName>
        <fullName evidence="1">Uncharacterized protein</fullName>
    </submittedName>
</protein>
<dbReference type="Proteomes" id="UP000824469">
    <property type="component" value="Unassembled WGS sequence"/>
</dbReference>
<evidence type="ECO:0000313" key="2">
    <source>
        <dbReference type="Proteomes" id="UP000824469"/>
    </source>
</evidence>
<sequence>RLWERDIWEIQGKFPSKYRHRIVHQLLRSYSELNPALELVSEDNFVVDRASHYGREWISSVEFDSKGIYLVSVTSTGCLRVHDYETLYCQRARTRIKDRRKKNDFRDETRPIVEVSTCERLDAVHWNPTNQDEVGCVSERNGKVLLFDIGYESSKPSQVLERKLNPSMQENMEHFGLTDLAFSCRDKFRCFTKKNELLSTSITLHISFKSEELSRSAPILKKSGQVRRNRIVQTKIDKAMAKRDEKESTMESCIASKLADVGDTDLGPEPLFDLIDRSRAGKTSLMRAVKSRGIIRAAAFPCTTQLLEFVMECARSYHPSSRSVRDALVKTIIRLDVEFINYCFEDSSAKGGDFY</sequence>
<comment type="caution">
    <text evidence="1">The sequence shown here is derived from an EMBL/GenBank/DDBJ whole genome shotgun (WGS) entry which is preliminary data.</text>
</comment>
<dbReference type="InterPro" id="IPR015943">
    <property type="entry name" value="WD40/YVTN_repeat-like_dom_sf"/>
</dbReference>